<keyword evidence="1" id="KW-0472">Membrane</keyword>
<dbReference type="EMBL" id="JBHUME010000007">
    <property type="protein sequence ID" value="MFD2612850.1"/>
    <property type="molecule type" value="Genomic_DNA"/>
</dbReference>
<sequence>MNGQFGMFGAFVVSFLLMLAPYSGLSILSDHMASLDWLQKLVVDVMRLGGTLGAIYFGYKLLRAESKKS</sequence>
<dbReference type="RefSeq" id="WP_377602672.1">
    <property type="nucleotide sequence ID" value="NZ_JBHUME010000007.1"/>
</dbReference>
<keyword evidence="1" id="KW-0812">Transmembrane</keyword>
<evidence type="ECO:0000256" key="1">
    <source>
        <dbReference type="SAM" id="Phobius"/>
    </source>
</evidence>
<evidence type="ECO:0000313" key="3">
    <source>
        <dbReference type="Proteomes" id="UP001597541"/>
    </source>
</evidence>
<keyword evidence="3" id="KW-1185">Reference proteome</keyword>
<dbReference type="Proteomes" id="UP001597541">
    <property type="component" value="Unassembled WGS sequence"/>
</dbReference>
<protein>
    <submittedName>
        <fullName evidence="2">Uncharacterized protein</fullName>
    </submittedName>
</protein>
<evidence type="ECO:0000313" key="2">
    <source>
        <dbReference type="EMBL" id="MFD2612850.1"/>
    </source>
</evidence>
<accession>A0ABW5PD27</accession>
<name>A0ABW5PD27_9BACL</name>
<feature type="transmembrane region" description="Helical" evidence="1">
    <location>
        <begin position="7"/>
        <end position="25"/>
    </location>
</feature>
<comment type="caution">
    <text evidence="2">The sequence shown here is derived from an EMBL/GenBank/DDBJ whole genome shotgun (WGS) entry which is preliminary data.</text>
</comment>
<proteinExistence type="predicted"/>
<keyword evidence="1" id="KW-1133">Transmembrane helix</keyword>
<reference evidence="3" key="1">
    <citation type="journal article" date="2019" name="Int. J. Syst. Evol. Microbiol.">
        <title>The Global Catalogue of Microorganisms (GCM) 10K type strain sequencing project: providing services to taxonomists for standard genome sequencing and annotation.</title>
        <authorList>
            <consortium name="The Broad Institute Genomics Platform"/>
            <consortium name="The Broad Institute Genome Sequencing Center for Infectious Disease"/>
            <person name="Wu L."/>
            <person name="Ma J."/>
        </authorList>
    </citation>
    <scope>NUCLEOTIDE SEQUENCE [LARGE SCALE GENOMIC DNA]</scope>
    <source>
        <strain evidence="3">KCTC 3950</strain>
    </source>
</reference>
<gene>
    <name evidence="2" type="ORF">ACFSUF_10500</name>
</gene>
<feature type="transmembrane region" description="Helical" evidence="1">
    <location>
        <begin position="45"/>
        <end position="62"/>
    </location>
</feature>
<organism evidence="2 3">
    <name type="scientific">Paenibacillus gansuensis</name>
    <dbReference type="NCBI Taxonomy" id="306542"/>
    <lineage>
        <taxon>Bacteria</taxon>
        <taxon>Bacillati</taxon>
        <taxon>Bacillota</taxon>
        <taxon>Bacilli</taxon>
        <taxon>Bacillales</taxon>
        <taxon>Paenibacillaceae</taxon>
        <taxon>Paenibacillus</taxon>
    </lineage>
</organism>